<evidence type="ECO:0000313" key="1">
    <source>
        <dbReference type="EMBL" id="PON72522.1"/>
    </source>
</evidence>
<accession>A0A2P5DGT5</accession>
<comment type="caution">
    <text evidence="1">The sequence shown here is derived from an EMBL/GenBank/DDBJ whole genome shotgun (WGS) entry which is preliminary data.</text>
</comment>
<organism evidence="1 2">
    <name type="scientific">Parasponia andersonii</name>
    <name type="common">Sponia andersonii</name>
    <dbReference type="NCBI Taxonomy" id="3476"/>
    <lineage>
        <taxon>Eukaryota</taxon>
        <taxon>Viridiplantae</taxon>
        <taxon>Streptophyta</taxon>
        <taxon>Embryophyta</taxon>
        <taxon>Tracheophyta</taxon>
        <taxon>Spermatophyta</taxon>
        <taxon>Magnoliopsida</taxon>
        <taxon>eudicotyledons</taxon>
        <taxon>Gunneridae</taxon>
        <taxon>Pentapetalae</taxon>
        <taxon>rosids</taxon>
        <taxon>fabids</taxon>
        <taxon>Rosales</taxon>
        <taxon>Cannabaceae</taxon>
        <taxon>Parasponia</taxon>
    </lineage>
</organism>
<dbReference type="AlphaFoldDB" id="A0A2P5DGT5"/>
<sequence length="123" mass="13957">MAFVFGGERVCELLALFPRSTVSHRRRQTVGADFTPVVHVSGTADAGFSNCSRALATSQIPEFRARSERRGWPPAKTLRCLSQWFFFALFFGSKEKGVSNQFTNLSLFRVFFFFLLLSDCLFL</sequence>
<keyword evidence="2" id="KW-1185">Reference proteome</keyword>
<gene>
    <name evidence="1" type="ORF">PanWU01x14_065570</name>
</gene>
<dbReference type="Proteomes" id="UP000237105">
    <property type="component" value="Unassembled WGS sequence"/>
</dbReference>
<reference evidence="2" key="1">
    <citation type="submission" date="2016-06" db="EMBL/GenBank/DDBJ databases">
        <title>Parallel loss of symbiosis genes in relatives of nitrogen-fixing non-legume Parasponia.</title>
        <authorList>
            <person name="Van Velzen R."/>
            <person name="Holmer R."/>
            <person name="Bu F."/>
            <person name="Rutten L."/>
            <person name="Van Zeijl A."/>
            <person name="Liu W."/>
            <person name="Santuari L."/>
            <person name="Cao Q."/>
            <person name="Sharma T."/>
            <person name="Shen D."/>
            <person name="Roswanjaya Y."/>
            <person name="Wardhani T."/>
            <person name="Kalhor M.S."/>
            <person name="Jansen J."/>
            <person name="Van den Hoogen J."/>
            <person name="Gungor B."/>
            <person name="Hartog M."/>
            <person name="Hontelez J."/>
            <person name="Verver J."/>
            <person name="Yang W.-C."/>
            <person name="Schijlen E."/>
            <person name="Repin R."/>
            <person name="Schilthuizen M."/>
            <person name="Schranz E."/>
            <person name="Heidstra R."/>
            <person name="Miyata K."/>
            <person name="Fedorova E."/>
            <person name="Kohlen W."/>
            <person name="Bisseling T."/>
            <person name="Smit S."/>
            <person name="Geurts R."/>
        </authorList>
    </citation>
    <scope>NUCLEOTIDE SEQUENCE [LARGE SCALE GENOMIC DNA]</scope>
    <source>
        <strain evidence="2">cv. WU1-14</strain>
    </source>
</reference>
<name>A0A2P5DGT5_PARAD</name>
<evidence type="ECO:0000313" key="2">
    <source>
        <dbReference type="Proteomes" id="UP000237105"/>
    </source>
</evidence>
<proteinExistence type="predicted"/>
<dbReference type="EMBL" id="JXTB01000039">
    <property type="protein sequence ID" value="PON72522.1"/>
    <property type="molecule type" value="Genomic_DNA"/>
</dbReference>
<protein>
    <submittedName>
        <fullName evidence="1">Uncharacterized protein</fullName>
    </submittedName>
</protein>
<feature type="non-terminal residue" evidence="1">
    <location>
        <position position="123"/>
    </location>
</feature>